<evidence type="ECO:0000313" key="4">
    <source>
        <dbReference type="Proteomes" id="UP000076154"/>
    </source>
</evidence>
<dbReference type="GO" id="GO:0005524">
    <property type="term" value="F:ATP binding"/>
    <property type="evidence" value="ECO:0007669"/>
    <property type="project" value="InterPro"/>
</dbReference>
<name>A0A369IZP6_HYPMA</name>
<dbReference type="Gene3D" id="1.10.510.10">
    <property type="entry name" value="Transferase(Phosphotransferase) domain 1"/>
    <property type="match status" value="1"/>
</dbReference>
<sequence>MKASLPLPVVPDDYSLPSTLEDLKKARAIVEGSPWWKLWEFLRPFFLERGYILYKTSYSYLYMASPLHRIPSAADSFTLYGDRSNFIRYFEPSPIVFAARDSKNRDVVIKVVAKGREGNNELRILQLLQSEPLKSHSDKATIQVLEFLHYEDWVFAVMPALDNCDQFPFMTVDEILDFGEQLFSALAFLHVHCIAHLDVAYENTVMNHTGTVHDEENFRSSFPVRYSLIDFGWSEYAPQNGPGSGYLRSPLHDRRPTAAPESTSRPFDPYAADVWQASRLLYSAVFECIDEIPGLLSLFQDMTRWLPSHRPSMAEALLRLRDIRSEMRAKHPEPMYQLRDFVSYGTPVVPLRYWTTAIDGLRTSDFKFVCQFVFHFRKELLCSAWNGLHAFLNKMRSRAC</sequence>
<dbReference type="GO" id="GO:0044773">
    <property type="term" value="P:mitotic DNA damage checkpoint signaling"/>
    <property type="evidence" value="ECO:0007669"/>
    <property type="project" value="TreeGrafter"/>
</dbReference>
<dbReference type="SUPFAM" id="SSF56112">
    <property type="entry name" value="Protein kinase-like (PK-like)"/>
    <property type="match status" value="1"/>
</dbReference>
<evidence type="ECO:0000313" key="3">
    <source>
        <dbReference type="EMBL" id="RDB15228.1"/>
    </source>
</evidence>
<proteinExistence type="predicted"/>
<dbReference type="InParanoid" id="A0A369IZP6"/>
<dbReference type="InterPro" id="IPR011009">
    <property type="entry name" value="Kinase-like_dom_sf"/>
</dbReference>
<organism evidence="3 4">
    <name type="scientific">Hypsizygus marmoreus</name>
    <name type="common">White beech mushroom</name>
    <name type="synonym">Agaricus marmoreus</name>
    <dbReference type="NCBI Taxonomy" id="39966"/>
    <lineage>
        <taxon>Eukaryota</taxon>
        <taxon>Fungi</taxon>
        <taxon>Dikarya</taxon>
        <taxon>Basidiomycota</taxon>
        <taxon>Agaricomycotina</taxon>
        <taxon>Agaricomycetes</taxon>
        <taxon>Agaricomycetidae</taxon>
        <taxon>Agaricales</taxon>
        <taxon>Tricholomatineae</taxon>
        <taxon>Lyophyllaceae</taxon>
        <taxon>Hypsizygus</taxon>
    </lineage>
</organism>
<dbReference type="InterPro" id="IPR000719">
    <property type="entry name" value="Prot_kinase_dom"/>
</dbReference>
<keyword evidence="4" id="KW-1185">Reference proteome</keyword>
<dbReference type="PANTHER" id="PTHR44167:SF30">
    <property type="entry name" value="PHOSPHORYLASE KINASE"/>
    <property type="match status" value="1"/>
</dbReference>
<dbReference type="CDD" id="cd00180">
    <property type="entry name" value="PKc"/>
    <property type="match status" value="1"/>
</dbReference>
<dbReference type="EMBL" id="LUEZ02000184">
    <property type="protein sequence ID" value="RDB15228.1"/>
    <property type="molecule type" value="Genomic_DNA"/>
</dbReference>
<dbReference type="SMART" id="SM00220">
    <property type="entry name" value="S_TKc"/>
    <property type="match status" value="1"/>
</dbReference>
<keyword evidence="3" id="KW-0418">Kinase</keyword>
<dbReference type="AlphaFoldDB" id="A0A369IZP6"/>
<reference evidence="3" key="1">
    <citation type="submission" date="2018-04" db="EMBL/GenBank/DDBJ databases">
        <title>Whole genome sequencing of Hypsizygus marmoreus.</title>
        <authorList>
            <person name="Choi I.-G."/>
            <person name="Min B."/>
            <person name="Kim J.-G."/>
            <person name="Kim S."/>
            <person name="Oh Y.-L."/>
            <person name="Kong W.-S."/>
            <person name="Park H."/>
            <person name="Jeong J."/>
            <person name="Song E.-S."/>
        </authorList>
    </citation>
    <scope>NUCLEOTIDE SEQUENCE [LARGE SCALE GENOMIC DNA]</scope>
    <source>
        <strain evidence="3">51987-8</strain>
    </source>
</reference>
<comment type="caution">
    <text evidence="3">The sequence shown here is derived from an EMBL/GenBank/DDBJ whole genome shotgun (WGS) entry which is preliminary data.</text>
</comment>
<dbReference type="GO" id="GO:0005634">
    <property type="term" value="C:nucleus"/>
    <property type="evidence" value="ECO:0007669"/>
    <property type="project" value="TreeGrafter"/>
</dbReference>
<dbReference type="PANTHER" id="PTHR44167">
    <property type="entry name" value="OVARIAN-SPECIFIC SERINE/THREONINE-PROTEIN KINASE LOK-RELATED"/>
    <property type="match status" value="1"/>
</dbReference>
<evidence type="ECO:0000256" key="1">
    <source>
        <dbReference type="SAM" id="MobiDB-lite"/>
    </source>
</evidence>
<feature type="domain" description="Protein kinase" evidence="2">
    <location>
        <begin position="47"/>
        <end position="349"/>
    </location>
</feature>
<feature type="region of interest" description="Disordered" evidence="1">
    <location>
        <begin position="244"/>
        <end position="265"/>
    </location>
</feature>
<protein>
    <submittedName>
        <fullName evidence="3">Protein kinase US3</fullName>
    </submittedName>
</protein>
<gene>
    <name evidence="3" type="primary">MDV092_1</name>
    <name evidence="3" type="ORF">Hypma_004727</name>
</gene>
<dbReference type="STRING" id="39966.A0A369IZP6"/>
<accession>A0A369IZP6</accession>
<dbReference type="Pfam" id="PF00069">
    <property type="entry name" value="Pkinase"/>
    <property type="match status" value="1"/>
</dbReference>
<dbReference type="PROSITE" id="PS50011">
    <property type="entry name" value="PROTEIN_KINASE_DOM"/>
    <property type="match status" value="1"/>
</dbReference>
<keyword evidence="3" id="KW-0808">Transferase</keyword>
<dbReference type="Proteomes" id="UP000076154">
    <property type="component" value="Unassembled WGS sequence"/>
</dbReference>
<dbReference type="GO" id="GO:0004674">
    <property type="term" value="F:protein serine/threonine kinase activity"/>
    <property type="evidence" value="ECO:0007669"/>
    <property type="project" value="TreeGrafter"/>
</dbReference>
<evidence type="ECO:0000259" key="2">
    <source>
        <dbReference type="PROSITE" id="PS50011"/>
    </source>
</evidence>
<dbReference type="OrthoDB" id="3224178at2759"/>